<protein>
    <submittedName>
        <fullName evidence="3">Undecaprenyl-diphosphatase</fullName>
        <ecNumber evidence="3">3.6.1.27</ecNumber>
    </submittedName>
</protein>
<dbReference type="Gene3D" id="1.20.144.10">
    <property type="entry name" value="Phosphatidic acid phosphatase type 2/haloperoxidase"/>
    <property type="match status" value="2"/>
</dbReference>
<sequence>MELKLLDLIQNMTNPLLDFIFLLITSLGNCGIFFIFIGIWLFSWKKTRKIGLNVLITLILCGIFGNLILKPLIARPRPFVVKGIFPKINPPKDFSFPSGHTYSGIGSANSIYFYNKRFGKIIYIIASLVAFSRLYFYVHYPTDIIGGIFLGLILSYVSKFLTDLIYKKLRQIKKQPK</sequence>
<dbReference type="InterPro" id="IPR036938">
    <property type="entry name" value="PAP2/HPO_sf"/>
</dbReference>
<evidence type="ECO:0000313" key="3">
    <source>
        <dbReference type="EMBL" id="MDQ0275002.1"/>
    </source>
</evidence>
<keyword evidence="3" id="KW-0378">Hydrolase</keyword>
<dbReference type="PANTHER" id="PTHR14969:SF13">
    <property type="entry name" value="AT30094P"/>
    <property type="match status" value="1"/>
</dbReference>
<dbReference type="PANTHER" id="PTHR14969">
    <property type="entry name" value="SPHINGOSINE-1-PHOSPHATE PHOSPHOHYDROLASE"/>
    <property type="match status" value="1"/>
</dbReference>
<gene>
    <name evidence="3" type="ORF">J2S72_001026</name>
</gene>
<keyword evidence="1" id="KW-0812">Transmembrane</keyword>
<dbReference type="EMBL" id="JAUSTN010000005">
    <property type="protein sequence ID" value="MDQ0275002.1"/>
    <property type="molecule type" value="Genomic_DNA"/>
</dbReference>
<feature type="transmembrane region" description="Helical" evidence="1">
    <location>
        <begin position="54"/>
        <end position="74"/>
    </location>
</feature>
<keyword evidence="4" id="KW-1185">Reference proteome</keyword>
<dbReference type="EC" id="3.6.1.27" evidence="3"/>
<evidence type="ECO:0000256" key="1">
    <source>
        <dbReference type="SAM" id="Phobius"/>
    </source>
</evidence>
<dbReference type="CDD" id="cd03392">
    <property type="entry name" value="PAP2_like_2"/>
    <property type="match status" value="1"/>
</dbReference>
<feature type="transmembrane region" description="Helical" evidence="1">
    <location>
        <begin position="121"/>
        <end position="138"/>
    </location>
</feature>
<organism evidence="3 4">
    <name type="scientific">Peptoniphilus koenoeneniae</name>
    <dbReference type="NCBI Taxonomy" id="507751"/>
    <lineage>
        <taxon>Bacteria</taxon>
        <taxon>Bacillati</taxon>
        <taxon>Bacillota</taxon>
        <taxon>Tissierellia</taxon>
        <taxon>Tissierellales</taxon>
        <taxon>Peptoniphilaceae</taxon>
        <taxon>Peptoniphilus</taxon>
    </lineage>
</organism>
<proteinExistence type="predicted"/>
<name>A0ABU0AW09_9FIRM</name>
<keyword evidence="1" id="KW-0472">Membrane</keyword>
<reference evidence="3 4" key="1">
    <citation type="submission" date="2023-07" db="EMBL/GenBank/DDBJ databases">
        <title>Genomic Encyclopedia of Type Strains, Phase IV (KMG-IV): sequencing the most valuable type-strain genomes for metagenomic binning, comparative biology and taxonomic classification.</title>
        <authorList>
            <person name="Goeker M."/>
        </authorList>
    </citation>
    <scope>NUCLEOTIDE SEQUENCE [LARGE SCALE GENOMIC DNA]</scope>
    <source>
        <strain evidence="3 4">DSM 22616</strain>
    </source>
</reference>
<feature type="domain" description="Phosphatidic acid phosphatase type 2/haloperoxidase" evidence="2">
    <location>
        <begin position="50"/>
        <end position="159"/>
    </location>
</feature>
<dbReference type="InterPro" id="IPR000326">
    <property type="entry name" value="PAP2/HPO"/>
</dbReference>
<evidence type="ECO:0000259" key="2">
    <source>
        <dbReference type="SMART" id="SM00014"/>
    </source>
</evidence>
<dbReference type="GO" id="GO:0050380">
    <property type="term" value="F:undecaprenyl-diphosphatase activity"/>
    <property type="evidence" value="ECO:0007669"/>
    <property type="project" value="UniProtKB-EC"/>
</dbReference>
<evidence type="ECO:0000313" key="4">
    <source>
        <dbReference type="Proteomes" id="UP001236559"/>
    </source>
</evidence>
<dbReference type="SMART" id="SM00014">
    <property type="entry name" value="acidPPc"/>
    <property type="match status" value="1"/>
</dbReference>
<accession>A0ABU0AW09</accession>
<keyword evidence="1" id="KW-1133">Transmembrane helix</keyword>
<dbReference type="RefSeq" id="WP_023056108.1">
    <property type="nucleotide sequence ID" value="NZ_JAUSTN010000005.1"/>
</dbReference>
<feature type="transmembrane region" description="Helical" evidence="1">
    <location>
        <begin position="144"/>
        <end position="166"/>
    </location>
</feature>
<comment type="caution">
    <text evidence="3">The sequence shown here is derived from an EMBL/GenBank/DDBJ whole genome shotgun (WGS) entry which is preliminary data.</text>
</comment>
<dbReference type="Pfam" id="PF01569">
    <property type="entry name" value="PAP2"/>
    <property type="match status" value="1"/>
</dbReference>
<feature type="transmembrane region" description="Helical" evidence="1">
    <location>
        <begin position="20"/>
        <end position="42"/>
    </location>
</feature>
<dbReference type="SUPFAM" id="SSF48317">
    <property type="entry name" value="Acid phosphatase/Vanadium-dependent haloperoxidase"/>
    <property type="match status" value="1"/>
</dbReference>
<dbReference type="Proteomes" id="UP001236559">
    <property type="component" value="Unassembled WGS sequence"/>
</dbReference>